<dbReference type="Gene3D" id="3.10.690.10">
    <property type="entry name" value="Bifunctional nuclease domain"/>
    <property type="match status" value="1"/>
</dbReference>
<dbReference type="InterPro" id="IPR003729">
    <property type="entry name" value="Bi_nuclease_dom"/>
</dbReference>
<dbReference type="SUPFAM" id="SSF103256">
    <property type="entry name" value="Hypothetical protein TM0160"/>
    <property type="match status" value="1"/>
</dbReference>
<comment type="caution">
    <text evidence="2">The sequence shown here is derived from an EMBL/GenBank/DDBJ whole genome shotgun (WGS) entry which is preliminary data.</text>
</comment>
<gene>
    <name evidence="2" type="ORF">JN12_01108</name>
</gene>
<accession>A0A562W871</accession>
<protein>
    <recommendedName>
        <fullName evidence="1">BFN domain-containing protein</fullName>
    </recommendedName>
</protein>
<evidence type="ECO:0000313" key="3">
    <source>
        <dbReference type="Proteomes" id="UP000319449"/>
    </source>
</evidence>
<keyword evidence="3" id="KW-1185">Reference proteome</keyword>
<dbReference type="InterPro" id="IPR036104">
    <property type="entry name" value="BFN_sf"/>
</dbReference>
<organism evidence="2 3">
    <name type="scientific">Geobacter argillaceus</name>
    <dbReference type="NCBI Taxonomy" id="345631"/>
    <lineage>
        <taxon>Bacteria</taxon>
        <taxon>Pseudomonadati</taxon>
        <taxon>Thermodesulfobacteriota</taxon>
        <taxon>Desulfuromonadia</taxon>
        <taxon>Geobacterales</taxon>
        <taxon>Geobacteraceae</taxon>
        <taxon>Geobacter</taxon>
    </lineage>
</organism>
<feature type="domain" description="BFN" evidence="1">
    <location>
        <begin position="2"/>
        <end position="134"/>
    </location>
</feature>
<dbReference type="Pfam" id="PF02577">
    <property type="entry name" value="BFN_dom"/>
    <property type="match status" value="1"/>
</dbReference>
<proteinExistence type="predicted"/>
<dbReference type="GO" id="GO:0004518">
    <property type="term" value="F:nuclease activity"/>
    <property type="evidence" value="ECO:0007669"/>
    <property type="project" value="InterPro"/>
</dbReference>
<dbReference type="Proteomes" id="UP000319449">
    <property type="component" value="Unassembled WGS sequence"/>
</dbReference>
<evidence type="ECO:0000259" key="1">
    <source>
        <dbReference type="PROSITE" id="PS51658"/>
    </source>
</evidence>
<dbReference type="OrthoDB" id="9788698at2"/>
<reference evidence="2 3" key="1">
    <citation type="submission" date="2019-07" db="EMBL/GenBank/DDBJ databases">
        <title>Genomic Encyclopedia of Archaeal and Bacterial Type Strains, Phase II (KMG-II): from individual species to whole genera.</title>
        <authorList>
            <person name="Goeker M."/>
        </authorList>
    </citation>
    <scope>NUCLEOTIDE SEQUENCE [LARGE SCALE GENOMIC DNA]</scope>
    <source>
        <strain evidence="2 3">ATCC BAA-1139</strain>
    </source>
</reference>
<dbReference type="AlphaFoldDB" id="A0A562W871"/>
<evidence type="ECO:0000313" key="2">
    <source>
        <dbReference type="EMBL" id="TWJ26402.1"/>
    </source>
</evidence>
<name>A0A562W871_9BACT</name>
<sequence length="166" mass="18442">MYHRLNIHGFSLDSLSQRPMVLLKDGDGKVTLPLWLNKLDVLTVVAELLNRELLNQGGRRDLLGSFLRQIGMDVASVTIDSLNDGLYAASVRFEGAGEGVTMQVRPSEAIVAAMRFNLPVMVAEEVVNRATVMDLQDEQVLKENTARRLTEFLENIDPASLGKYPM</sequence>
<dbReference type="RefSeq" id="WP_145019459.1">
    <property type="nucleotide sequence ID" value="NZ_VLLN01000005.1"/>
</dbReference>
<dbReference type="EMBL" id="VLLN01000005">
    <property type="protein sequence ID" value="TWJ26402.1"/>
    <property type="molecule type" value="Genomic_DNA"/>
</dbReference>
<dbReference type="PROSITE" id="PS51658">
    <property type="entry name" value="BFN"/>
    <property type="match status" value="1"/>
</dbReference>